<name>A0ABR8UV37_9MICC</name>
<dbReference type="Proteomes" id="UP000609874">
    <property type="component" value="Unassembled WGS sequence"/>
</dbReference>
<organism evidence="2 3">
    <name type="scientific">Arthrobacter gallicola</name>
    <dbReference type="NCBI Taxonomy" id="2762225"/>
    <lineage>
        <taxon>Bacteria</taxon>
        <taxon>Bacillati</taxon>
        <taxon>Actinomycetota</taxon>
        <taxon>Actinomycetes</taxon>
        <taxon>Micrococcales</taxon>
        <taxon>Micrococcaceae</taxon>
        <taxon>Arthrobacter</taxon>
    </lineage>
</organism>
<evidence type="ECO:0000313" key="2">
    <source>
        <dbReference type="EMBL" id="MBD7996397.1"/>
    </source>
</evidence>
<dbReference type="InterPro" id="IPR036388">
    <property type="entry name" value="WH-like_DNA-bd_sf"/>
</dbReference>
<dbReference type="InterPro" id="IPR005149">
    <property type="entry name" value="Tscrpt_reg_PadR_N"/>
</dbReference>
<proteinExistence type="predicted"/>
<dbReference type="EMBL" id="JACSQD010000006">
    <property type="protein sequence ID" value="MBD7996397.1"/>
    <property type="molecule type" value="Genomic_DNA"/>
</dbReference>
<dbReference type="SUPFAM" id="SSF46785">
    <property type="entry name" value="Winged helix' DNA-binding domain"/>
    <property type="match status" value="1"/>
</dbReference>
<comment type="caution">
    <text evidence="2">The sequence shown here is derived from an EMBL/GenBank/DDBJ whole genome shotgun (WGS) entry which is preliminary data.</text>
</comment>
<dbReference type="Pfam" id="PF03551">
    <property type="entry name" value="PadR"/>
    <property type="match status" value="1"/>
</dbReference>
<protein>
    <submittedName>
        <fullName evidence="2">PadR family transcriptional regulator</fullName>
    </submittedName>
</protein>
<dbReference type="InterPro" id="IPR052509">
    <property type="entry name" value="Metal_resp_DNA-bind_regulator"/>
</dbReference>
<dbReference type="PANTHER" id="PTHR33169:SF14">
    <property type="entry name" value="TRANSCRIPTIONAL REGULATOR RV3488"/>
    <property type="match status" value="1"/>
</dbReference>
<dbReference type="InterPro" id="IPR036390">
    <property type="entry name" value="WH_DNA-bd_sf"/>
</dbReference>
<accession>A0ABR8UV37</accession>
<dbReference type="Gene3D" id="1.10.10.10">
    <property type="entry name" value="Winged helix-like DNA-binding domain superfamily/Winged helix DNA-binding domain"/>
    <property type="match status" value="1"/>
</dbReference>
<feature type="domain" description="Transcription regulator PadR N-terminal" evidence="1">
    <location>
        <begin position="32"/>
        <end position="101"/>
    </location>
</feature>
<gene>
    <name evidence="2" type="ORF">H9639_13920</name>
</gene>
<reference evidence="2 3" key="1">
    <citation type="submission" date="2020-08" db="EMBL/GenBank/DDBJ databases">
        <title>A Genomic Blueprint of the Chicken Gut Microbiome.</title>
        <authorList>
            <person name="Gilroy R."/>
            <person name="Ravi A."/>
            <person name="Getino M."/>
            <person name="Pursley I."/>
            <person name="Horton D.L."/>
            <person name="Alikhan N.-F."/>
            <person name="Baker D."/>
            <person name="Gharbi K."/>
            <person name="Hall N."/>
            <person name="Watson M."/>
            <person name="Adriaenssens E.M."/>
            <person name="Foster-Nyarko E."/>
            <person name="Jarju S."/>
            <person name="Secka A."/>
            <person name="Antonio M."/>
            <person name="Oren A."/>
            <person name="Chaudhuri R."/>
            <person name="La Ragione R.M."/>
            <person name="Hildebrand F."/>
            <person name="Pallen M.J."/>
        </authorList>
    </citation>
    <scope>NUCLEOTIDE SEQUENCE [LARGE SCALE GENOMIC DNA]</scope>
    <source>
        <strain evidence="2 3">Sa2CUA1</strain>
    </source>
</reference>
<dbReference type="PANTHER" id="PTHR33169">
    <property type="entry name" value="PADR-FAMILY TRANSCRIPTIONAL REGULATOR"/>
    <property type="match status" value="1"/>
</dbReference>
<evidence type="ECO:0000259" key="1">
    <source>
        <dbReference type="Pfam" id="PF03551"/>
    </source>
</evidence>
<sequence>MQDTARVWRVDTQQEAILVQLRKGVLEYCVMAQLLRAPSYGLQLATDLSRFPALFASEGTLYPLLARLRKQGMVETTWQESASGPPRRYYKLTQQGEAALASFQDAWGPFTAAVTSALKEAEE</sequence>
<keyword evidence="3" id="KW-1185">Reference proteome</keyword>
<evidence type="ECO:0000313" key="3">
    <source>
        <dbReference type="Proteomes" id="UP000609874"/>
    </source>
</evidence>